<feature type="compositionally biased region" description="Basic residues" evidence="1">
    <location>
        <begin position="1"/>
        <end position="12"/>
    </location>
</feature>
<reference evidence="2" key="1">
    <citation type="journal article" date="2022" name="bioRxiv">
        <title>Sequencing and chromosome-scale assembly of the giantPleurodeles waltlgenome.</title>
        <authorList>
            <person name="Brown T."/>
            <person name="Elewa A."/>
            <person name="Iarovenko S."/>
            <person name="Subramanian E."/>
            <person name="Araus A.J."/>
            <person name="Petzold A."/>
            <person name="Susuki M."/>
            <person name="Suzuki K.-i.T."/>
            <person name="Hayashi T."/>
            <person name="Toyoda A."/>
            <person name="Oliveira C."/>
            <person name="Osipova E."/>
            <person name="Leigh N.D."/>
            <person name="Simon A."/>
            <person name="Yun M.H."/>
        </authorList>
    </citation>
    <scope>NUCLEOTIDE SEQUENCE</scope>
    <source>
        <strain evidence="2">20211129_DDA</strain>
        <tissue evidence="2">Liver</tissue>
    </source>
</reference>
<organism evidence="2 3">
    <name type="scientific">Pleurodeles waltl</name>
    <name type="common">Iberian ribbed newt</name>
    <dbReference type="NCBI Taxonomy" id="8319"/>
    <lineage>
        <taxon>Eukaryota</taxon>
        <taxon>Metazoa</taxon>
        <taxon>Chordata</taxon>
        <taxon>Craniata</taxon>
        <taxon>Vertebrata</taxon>
        <taxon>Euteleostomi</taxon>
        <taxon>Amphibia</taxon>
        <taxon>Batrachia</taxon>
        <taxon>Caudata</taxon>
        <taxon>Salamandroidea</taxon>
        <taxon>Salamandridae</taxon>
        <taxon>Pleurodelinae</taxon>
        <taxon>Pleurodeles</taxon>
    </lineage>
</organism>
<keyword evidence="3" id="KW-1185">Reference proteome</keyword>
<dbReference type="EMBL" id="JANPWB010000011">
    <property type="protein sequence ID" value="KAJ1122073.1"/>
    <property type="molecule type" value="Genomic_DNA"/>
</dbReference>
<gene>
    <name evidence="2" type="ORF">NDU88_000577</name>
</gene>
<feature type="compositionally biased region" description="Low complexity" evidence="1">
    <location>
        <begin position="33"/>
        <end position="43"/>
    </location>
</feature>
<evidence type="ECO:0000256" key="1">
    <source>
        <dbReference type="SAM" id="MobiDB-lite"/>
    </source>
</evidence>
<dbReference type="Proteomes" id="UP001066276">
    <property type="component" value="Chromosome 7"/>
</dbReference>
<comment type="caution">
    <text evidence="2">The sequence shown here is derived from an EMBL/GenBank/DDBJ whole genome shotgun (WGS) entry which is preliminary data.</text>
</comment>
<evidence type="ECO:0000313" key="3">
    <source>
        <dbReference type="Proteomes" id="UP001066276"/>
    </source>
</evidence>
<name>A0AAV7P656_PLEWA</name>
<protein>
    <submittedName>
        <fullName evidence="2">Uncharacterized protein</fullName>
    </submittedName>
</protein>
<dbReference type="AlphaFoldDB" id="A0AAV7P656"/>
<evidence type="ECO:0000313" key="2">
    <source>
        <dbReference type="EMBL" id="KAJ1122073.1"/>
    </source>
</evidence>
<accession>A0AAV7P656</accession>
<feature type="region of interest" description="Disordered" evidence="1">
    <location>
        <begin position="1"/>
        <end position="100"/>
    </location>
</feature>
<proteinExistence type="predicted"/>
<sequence length="100" mass="11001">MKRTPRRPRRRNATPPATLHEMRGSLSNKGGRRNTNNGGAVSSGAGGRSSGEQWKQEGEDKADDETDSSAPQEAERDPTSHASGEAWQYQVRAGSWEKRH</sequence>